<keyword evidence="1" id="KW-0805">Transcription regulation</keyword>
<evidence type="ECO:0000256" key="1">
    <source>
        <dbReference type="ARBA" id="ARBA00023015"/>
    </source>
</evidence>
<feature type="domain" description="HTH marR-type" evidence="4">
    <location>
        <begin position="4"/>
        <end position="136"/>
    </location>
</feature>
<accession>A0A6J6F2X7</accession>
<dbReference type="InterPro" id="IPR011991">
    <property type="entry name" value="ArsR-like_HTH"/>
</dbReference>
<dbReference type="PANTHER" id="PTHR42756:SF1">
    <property type="entry name" value="TRANSCRIPTIONAL REPRESSOR OF EMRAB OPERON"/>
    <property type="match status" value="1"/>
</dbReference>
<dbReference type="SMART" id="SM00347">
    <property type="entry name" value="HTH_MARR"/>
    <property type="match status" value="1"/>
</dbReference>
<dbReference type="Gene3D" id="1.10.10.10">
    <property type="entry name" value="Winged helix-like DNA-binding domain superfamily/Winged helix DNA-binding domain"/>
    <property type="match status" value="1"/>
</dbReference>
<dbReference type="PANTHER" id="PTHR42756">
    <property type="entry name" value="TRANSCRIPTIONAL REGULATOR, MARR"/>
    <property type="match status" value="1"/>
</dbReference>
<dbReference type="InterPro" id="IPR036388">
    <property type="entry name" value="WH-like_DNA-bd_sf"/>
</dbReference>
<reference evidence="5" key="1">
    <citation type="submission" date="2020-05" db="EMBL/GenBank/DDBJ databases">
        <authorList>
            <person name="Chiriac C."/>
            <person name="Salcher M."/>
            <person name="Ghai R."/>
            <person name="Kavagutti S V."/>
        </authorList>
    </citation>
    <scope>NUCLEOTIDE SEQUENCE</scope>
</reference>
<evidence type="ECO:0000259" key="4">
    <source>
        <dbReference type="PROSITE" id="PS50995"/>
    </source>
</evidence>
<dbReference type="AlphaFoldDB" id="A0A6J6F2X7"/>
<dbReference type="GO" id="GO:0003677">
    <property type="term" value="F:DNA binding"/>
    <property type="evidence" value="ECO:0007669"/>
    <property type="project" value="UniProtKB-KW"/>
</dbReference>
<organism evidence="5">
    <name type="scientific">freshwater metagenome</name>
    <dbReference type="NCBI Taxonomy" id="449393"/>
    <lineage>
        <taxon>unclassified sequences</taxon>
        <taxon>metagenomes</taxon>
        <taxon>ecological metagenomes</taxon>
    </lineage>
</organism>
<evidence type="ECO:0000313" key="5">
    <source>
        <dbReference type="EMBL" id="CAB4582717.1"/>
    </source>
</evidence>
<protein>
    <submittedName>
        <fullName evidence="5">Unannotated protein</fullName>
    </submittedName>
</protein>
<dbReference type="InterPro" id="IPR000835">
    <property type="entry name" value="HTH_MarR-typ"/>
</dbReference>
<gene>
    <name evidence="5" type="ORF">UFOPK1711_01314</name>
</gene>
<name>A0A6J6F2X7_9ZZZZ</name>
<dbReference type="PROSITE" id="PS50995">
    <property type="entry name" value="HTH_MARR_2"/>
    <property type="match status" value="1"/>
</dbReference>
<dbReference type="EMBL" id="CAEZTR010000085">
    <property type="protein sequence ID" value="CAB4582717.1"/>
    <property type="molecule type" value="Genomic_DNA"/>
</dbReference>
<dbReference type="PRINTS" id="PR00598">
    <property type="entry name" value="HTHMARR"/>
</dbReference>
<proteinExistence type="predicted"/>
<keyword evidence="2" id="KW-0238">DNA-binding</keyword>
<dbReference type="CDD" id="cd00090">
    <property type="entry name" value="HTH_ARSR"/>
    <property type="match status" value="1"/>
</dbReference>
<keyword evidence="3" id="KW-0804">Transcription</keyword>
<sequence>MKPSTALIRELAELAPLFDRLRADGLRRRNLTLPRRRLLMFLHESGRLRSSELAQRLAVTPRAVTALVDGLVDSGYVERRPDPSDRRATFVELTDSGVEICSDMQKSFDSFAAQLFAGISPDDIEATVKTIAVIRKNFEQMLAP</sequence>
<dbReference type="GO" id="GO:0003700">
    <property type="term" value="F:DNA-binding transcription factor activity"/>
    <property type="evidence" value="ECO:0007669"/>
    <property type="project" value="InterPro"/>
</dbReference>
<dbReference type="InterPro" id="IPR036390">
    <property type="entry name" value="WH_DNA-bd_sf"/>
</dbReference>
<dbReference type="SUPFAM" id="SSF46785">
    <property type="entry name" value="Winged helix' DNA-binding domain"/>
    <property type="match status" value="1"/>
</dbReference>
<evidence type="ECO:0000256" key="3">
    <source>
        <dbReference type="ARBA" id="ARBA00023163"/>
    </source>
</evidence>
<evidence type="ECO:0000256" key="2">
    <source>
        <dbReference type="ARBA" id="ARBA00023125"/>
    </source>
</evidence>
<dbReference type="Pfam" id="PF01047">
    <property type="entry name" value="MarR"/>
    <property type="match status" value="1"/>
</dbReference>